<dbReference type="HAMAP" id="MF_00835">
    <property type="entry name" value="BioC"/>
    <property type="match status" value="1"/>
</dbReference>
<evidence type="ECO:0000256" key="5">
    <source>
        <dbReference type="ARBA" id="ARBA00022679"/>
    </source>
</evidence>
<dbReference type="Proteomes" id="UP001222087">
    <property type="component" value="Chromosome"/>
</dbReference>
<evidence type="ECO:0000256" key="2">
    <source>
        <dbReference type="ARBA" id="ARBA00004746"/>
    </source>
</evidence>
<dbReference type="Gene3D" id="3.40.50.150">
    <property type="entry name" value="Vaccinia Virus protein VP39"/>
    <property type="match status" value="1"/>
</dbReference>
<dbReference type="PANTHER" id="PTHR13090:SF1">
    <property type="entry name" value="ARGININE-HYDROXYLASE NDUFAF5, MITOCHONDRIAL"/>
    <property type="match status" value="1"/>
</dbReference>
<comment type="function">
    <text evidence="8">Converts the free carboxyl group of a malonyl-thioester to its methyl ester by transfer of a methyl group from S-adenosyl-L-methionine (SAM). It allows to synthesize pimeloyl-ACP via the fatty acid synthetic pathway.</text>
</comment>
<gene>
    <name evidence="8 10" type="primary">bioC</name>
    <name evidence="10" type="ORF">PXX05_09735</name>
</gene>
<keyword evidence="6 8" id="KW-0949">S-adenosyl-L-methionine</keyword>
<dbReference type="EMBL" id="CP119078">
    <property type="protein sequence ID" value="WED44671.1"/>
    <property type="molecule type" value="Genomic_DNA"/>
</dbReference>
<reference evidence="10 11" key="1">
    <citation type="submission" date="2023-02" db="EMBL/GenBank/DDBJ databases">
        <title>Genome Sequence of L. cardiaca H63T.</title>
        <authorList>
            <person name="Lopez A.E."/>
            <person name="Cianciotto N.P."/>
        </authorList>
    </citation>
    <scope>NUCLEOTIDE SEQUENCE [LARGE SCALE GENOMIC DNA]</scope>
    <source>
        <strain evidence="10 11">H63</strain>
    </source>
</reference>
<dbReference type="PANTHER" id="PTHR13090">
    <property type="entry name" value="ARGININE-HYDROXYLASE NDUFAF5, MITOCHONDRIAL"/>
    <property type="match status" value="1"/>
</dbReference>
<dbReference type="EC" id="2.1.1.197" evidence="3 8"/>
<keyword evidence="11" id="KW-1185">Reference proteome</keyword>
<dbReference type="InterPro" id="IPR029063">
    <property type="entry name" value="SAM-dependent_MTases_sf"/>
</dbReference>
<dbReference type="InterPro" id="IPR013216">
    <property type="entry name" value="Methyltransf_11"/>
</dbReference>
<dbReference type="NCBIfam" id="TIGR02072">
    <property type="entry name" value="BioC"/>
    <property type="match status" value="1"/>
</dbReference>
<sequence length="290" mass="33326">MSLKVEICNTFNKHAIEYEQAAKIQNEIGQRLFERLDYLKINPRYILDLGCGTGLFTLQLKKKYPKAEIVGLDLAKNMLFEAKKKQGWWRSSKWSLINGDMTLLPFATGTFDLVFANQTIHWAQPLDTVIRELNRVMNNQGCLMFSTLGPDTFKELKQAWLVVDNHAHTNEFADMHDVGDCLLKERFLDPVVDMELITVHYENLKKLLLNLKAQGVRNINEKRNGGLTGKDSWQAFEKAYQVACTKEGKFPLTYEVVYGHAWKGAQRLVDKGTETFIPISRIQRQPDADK</sequence>
<dbReference type="SUPFAM" id="SSF53335">
    <property type="entry name" value="S-adenosyl-L-methionine-dependent methyltransferases"/>
    <property type="match status" value="1"/>
</dbReference>
<dbReference type="RefSeq" id="WP_275090491.1">
    <property type="nucleotide sequence ID" value="NZ_CP119078.1"/>
</dbReference>
<evidence type="ECO:0000256" key="6">
    <source>
        <dbReference type="ARBA" id="ARBA00022691"/>
    </source>
</evidence>
<accession>A0ABY8AY63</accession>
<dbReference type="InterPro" id="IPR011814">
    <property type="entry name" value="BioC"/>
</dbReference>
<dbReference type="InterPro" id="IPR050602">
    <property type="entry name" value="Malonyl-ACP_OMT"/>
</dbReference>
<evidence type="ECO:0000259" key="9">
    <source>
        <dbReference type="Pfam" id="PF08241"/>
    </source>
</evidence>
<dbReference type="Pfam" id="PF08241">
    <property type="entry name" value="Methyltransf_11"/>
    <property type="match status" value="1"/>
</dbReference>
<dbReference type="GO" id="GO:0102130">
    <property type="term" value="F:malonyl-CoA methyltransferase activity"/>
    <property type="evidence" value="ECO:0007669"/>
    <property type="project" value="UniProtKB-EC"/>
</dbReference>
<proteinExistence type="inferred from homology"/>
<name>A0ABY8AY63_9GAMM</name>
<evidence type="ECO:0000256" key="1">
    <source>
        <dbReference type="ARBA" id="ARBA00000852"/>
    </source>
</evidence>
<evidence type="ECO:0000256" key="3">
    <source>
        <dbReference type="ARBA" id="ARBA00012327"/>
    </source>
</evidence>
<evidence type="ECO:0000313" key="10">
    <source>
        <dbReference type="EMBL" id="WED44671.1"/>
    </source>
</evidence>
<evidence type="ECO:0000256" key="7">
    <source>
        <dbReference type="ARBA" id="ARBA00022756"/>
    </source>
</evidence>
<dbReference type="CDD" id="cd02440">
    <property type="entry name" value="AdoMet_MTases"/>
    <property type="match status" value="1"/>
</dbReference>
<dbReference type="GO" id="GO:0032259">
    <property type="term" value="P:methylation"/>
    <property type="evidence" value="ECO:0007669"/>
    <property type="project" value="UniProtKB-KW"/>
</dbReference>
<comment type="similarity">
    <text evidence="8">Belongs to the methyltransferase superfamily.</text>
</comment>
<feature type="domain" description="Methyltransferase type 11" evidence="9">
    <location>
        <begin position="47"/>
        <end position="145"/>
    </location>
</feature>
<comment type="catalytic activity">
    <reaction evidence="1 8">
        <text>malonyl-[ACP] + S-adenosyl-L-methionine = malonyl-[ACP] methyl ester + S-adenosyl-L-homocysteine</text>
        <dbReference type="Rhea" id="RHEA:17105"/>
        <dbReference type="Rhea" id="RHEA-COMP:9623"/>
        <dbReference type="Rhea" id="RHEA-COMP:9954"/>
        <dbReference type="ChEBI" id="CHEBI:57856"/>
        <dbReference type="ChEBI" id="CHEBI:59789"/>
        <dbReference type="ChEBI" id="CHEBI:78449"/>
        <dbReference type="ChEBI" id="CHEBI:78845"/>
        <dbReference type="EC" id="2.1.1.197"/>
    </reaction>
</comment>
<organism evidence="10 11">
    <name type="scientific">Legionella cardiaca</name>
    <dbReference type="NCBI Taxonomy" id="1071983"/>
    <lineage>
        <taxon>Bacteria</taxon>
        <taxon>Pseudomonadati</taxon>
        <taxon>Pseudomonadota</taxon>
        <taxon>Gammaproteobacteria</taxon>
        <taxon>Legionellales</taxon>
        <taxon>Legionellaceae</taxon>
        <taxon>Legionella</taxon>
    </lineage>
</organism>
<keyword evidence="4 8" id="KW-0489">Methyltransferase</keyword>
<evidence type="ECO:0000256" key="8">
    <source>
        <dbReference type="HAMAP-Rule" id="MF_00835"/>
    </source>
</evidence>
<comment type="pathway">
    <text evidence="2 8">Cofactor biosynthesis; biotin biosynthesis.</text>
</comment>
<keyword evidence="7 8" id="KW-0093">Biotin biosynthesis</keyword>
<evidence type="ECO:0000256" key="4">
    <source>
        <dbReference type="ARBA" id="ARBA00022603"/>
    </source>
</evidence>
<protein>
    <recommendedName>
        <fullName evidence="3 8">Malonyl-[acyl-carrier protein] O-methyltransferase</fullName>
        <shortName evidence="8">Malonyl-ACP O-methyltransferase</shortName>
        <ecNumber evidence="3 8">2.1.1.197</ecNumber>
    </recommendedName>
    <alternativeName>
        <fullName evidence="8">Biotin synthesis protein BioC</fullName>
    </alternativeName>
</protein>
<keyword evidence="5 8" id="KW-0808">Transferase</keyword>
<evidence type="ECO:0000313" key="11">
    <source>
        <dbReference type="Proteomes" id="UP001222087"/>
    </source>
</evidence>